<dbReference type="AlphaFoldDB" id="A0AB39XVG5"/>
<proteinExistence type="predicted"/>
<protein>
    <recommendedName>
        <fullName evidence="2">N-acetyltransferase</fullName>
    </recommendedName>
</protein>
<accession>A0AB39XVG5</accession>
<dbReference type="RefSeq" id="WP_369776625.1">
    <property type="nucleotide sequence ID" value="NZ_CP165727.1"/>
</dbReference>
<evidence type="ECO:0000313" key="1">
    <source>
        <dbReference type="EMBL" id="XDV61880.1"/>
    </source>
</evidence>
<name>A0AB39XVG5_9ACTN</name>
<evidence type="ECO:0008006" key="2">
    <source>
        <dbReference type="Google" id="ProtNLM"/>
    </source>
</evidence>
<reference evidence="1" key="1">
    <citation type="submission" date="2024-08" db="EMBL/GenBank/DDBJ databases">
        <authorList>
            <person name="Yu S.T."/>
        </authorList>
    </citation>
    <scope>NUCLEOTIDE SEQUENCE</scope>
    <source>
        <strain evidence="1">R33</strain>
    </source>
</reference>
<dbReference type="EMBL" id="CP165727">
    <property type="protein sequence ID" value="XDV61880.1"/>
    <property type="molecule type" value="Genomic_DNA"/>
</dbReference>
<organism evidence="1">
    <name type="scientific">Streptomyces sp. R33</name>
    <dbReference type="NCBI Taxonomy" id="3238629"/>
    <lineage>
        <taxon>Bacteria</taxon>
        <taxon>Bacillati</taxon>
        <taxon>Actinomycetota</taxon>
        <taxon>Actinomycetes</taxon>
        <taxon>Kitasatosporales</taxon>
        <taxon>Streptomycetaceae</taxon>
        <taxon>Streptomyces</taxon>
    </lineage>
</organism>
<sequence length="130" mass="14580">MGRRLRRRILAYRDIEFLSTRIPGDPGPGQECLLLVHGRKVVGQIHYRLCTTCGEGVITGVDIDEHFLSSGLPTRALSHLRSRHPGTTWRSTLTLRTTRNLLRRMRIPITPADIACVHARALPDPLQPTG</sequence>
<gene>
    <name evidence="1" type="ORF">AB5J51_02470</name>
</gene>